<keyword evidence="1 5" id="KW-0819">tRNA processing</keyword>
<reference evidence="7 8" key="1">
    <citation type="submission" date="2024-04" db="EMBL/GenBank/DDBJ databases">
        <authorList>
            <person name="Cremers G."/>
        </authorList>
    </citation>
    <scope>NUCLEOTIDE SEQUENCE [LARGE SCALE GENOMIC DNA]</scope>
    <source>
        <strain evidence="7">MeCH1-AG</strain>
    </source>
</reference>
<keyword evidence="2 5" id="KW-0540">Nuclease</keyword>
<dbReference type="Gene3D" id="3.30.420.10">
    <property type="entry name" value="Ribonuclease H-like superfamily/Ribonuclease H"/>
    <property type="match status" value="1"/>
</dbReference>
<dbReference type="Pfam" id="PF00929">
    <property type="entry name" value="RNase_T"/>
    <property type="match status" value="1"/>
</dbReference>
<dbReference type="PANTHER" id="PTHR30231:SF2">
    <property type="entry name" value="RIBONUCLEASE T"/>
    <property type="match status" value="1"/>
</dbReference>
<comment type="cofactor">
    <cofactor evidence="5">
        <name>Mg(2+)</name>
        <dbReference type="ChEBI" id="CHEBI:18420"/>
    </cofactor>
    <text evidence="5">Binds two Mg(2+) per subunit. The active form of the enzyme binds two Mg(2+) ions in its active site. The first Mg(2+) forms only one salt bridge with the protein.</text>
</comment>
<feature type="site" description="Important for substrate binding and specificity" evidence="5">
    <location>
        <position position="159"/>
    </location>
</feature>
<feature type="binding site" evidence="5">
    <location>
        <position position="194"/>
    </location>
    <ligand>
        <name>Mg(2+)</name>
        <dbReference type="ChEBI" id="CHEBI:18420"/>
        <label>2</label>
        <note>catalytic</note>
    </ligand>
</feature>
<dbReference type="HAMAP" id="MF_00157">
    <property type="entry name" value="RNase_T"/>
    <property type="match status" value="1"/>
</dbReference>
<dbReference type="InterPro" id="IPR005987">
    <property type="entry name" value="RNase_T"/>
</dbReference>
<keyword evidence="8" id="KW-1185">Reference proteome</keyword>
<name>A0ABM9NJE1_9GAMM</name>
<feature type="active site" description="Proton donor/acceptor" evidence="5">
    <location>
        <position position="194"/>
    </location>
</feature>
<dbReference type="SUPFAM" id="SSF53098">
    <property type="entry name" value="Ribonuclease H-like"/>
    <property type="match status" value="1"/>
</dbReference>
<feature type="site" description="Important for substrate binding and specificity" evidence="5">
    <location>
        <position position="42"/>
    </location>
</feature>
<dbReference type="InterPro" id="IPR013520">
    <property type="entry name" value="Ribonucl_H"/>
</dbReference>
<keyword evidence="5" id="KW-0460">Magnesium</keyword>
<evidence type="ECO:0000256" key="1">
    <source>
        <dbReference type="ARBA" id="ARBA00022694"/>
    </source>
</evidence>
<evidence type="ECO:0000256" key="5">
    <source>
        <dbReference type="HAMAP-Rule" id="MF_00157"/>
    </source>
</evidence>
<feature type="binding site" evidence="5">
    <location>
        <position position="36"/>
    </location>
    <ligand>
        <name>Mg(2+)</name>
        <dbReference type="ChEBI" id="CHEBI:18420"/>
        <label>2</label>
        <note>catalytic</note>
    </ligand>
</feature>
<evidence type="ECO:0000256" key="2">
    <source>
        <dbReference type="ARBA" id="ARBA00022722"/>
    </source>
</evidence>
<keyword evidence="5" id="KW-0479">Metal-binding</keyword>
<dbReference type="Proteomes" id="UP001497493">
    <property type="component" value="Chromosome"/>
</dbReference>
<dbReference type="CDD" id="cd06134">
    <property type="entry name" value="RNaseT"/>
    <property type="match status" value="1"/>
</dbReference>
<feature type="site" description="Important for substrate binding and specificity" evidence="5">
    <location>
        <position position="90"/>
    </location>
</feature>
<accession>A0ABM9NJE1</accession>
<feature type="domain" description="Exonuclease" evidence="6">
    <location>
        <begin position="31"/>
        <end position="216"/>
    </location>
</feature>
<dbReference type="SMART" id="SM00479">
    <property type="entry name" value="EXOIII"/>
    <property type="match status" value="1"/>
</dbReference>
<dbReference type="EMBL" id="OZ026884">
    <property type="protein sequence ID" value="CAL1240718.1"/>
    <property type="molecule type" value="Genomic_DNA"/>
</dbReference>
<dbReference type="EC" id="3.1.13.-" evidence="5"/>
<comment type="similarity">
    <text evidence="5">Belongs to the RNase T family.</text>
</comment>
<sequence>MSLEMLVEEKIRRPMSIPERPALARRFRGYLPIVVDIETSGFSPREHALLEIAAVIMGMDEAGHLYSVETHAAQVKPFPGAKLEAAALSFNRIDPHHPFRFALDEKDALHKIFGPIRAAVKAQGCTRAILVGHNPAFDLGFLNAAVERSGIKKNPFHPFTTFDTATLSGLAYGQTVLAKAVQAAGLEWDDRQAHSAIYDAEQTARLFCAIVNRWSELVAGESRGCPPSP</sequence>
<proteinExistence type="inferred from homology"/>
<evidence type="ECO:0000313" key="7">
    <source>
        <dbReference type="EMBL" id="CAL1240718.1"/>
    </source>
</evidence>
<protein>
    <recommendedName>
        <fullName evidence="5">Ribonuclease T</fullName>
        <ecNumber evidence="5">3.1.13.-</ecNumber>
    </recommendedName>
    <alternativeName>
        <fullName evidence="5">Exoribonuclease T</fullName>
        <shortName evidence="5">RNase T</shortName>
    </alternativeName>
</protein>
<comment type="subunit">
    <text evidence="5">Homodimer.</text>
</comment>
<comment type="function">
    <text evidence="5">Trims short 3' overhangs of a variety of RNA species, leaving a one or two nucleotide 3' overhang. Responsible for the end-turnover of tRNA: specifically removes the terminal AMP residue from uncharged tRNA (tRNA-C-C-A). Also appears to be involved in tRNA biosynthesis.</text>
</comment>
<dbReference type="GO" id="GO:0016787">
    <property type="term" value="F:hydrolase activity"/>
    <property type="evidence" value="ECO:0007669"/>
    <property type="project" value="UniProtKB-KW"/>
</dbReference>
<dbReference type="PANTHER" id="PTHR30231">
    <property type="entry name" value="DNA POLYMERASE III SUBUNIT EPSILON"/>
    <property type="match status" value="1"/>
</dbReference>
<dbReference type="InterPro" id="IPR012337">
    <property type="entry name" value="RNaseH-like_sf"/>
</dbReference>
<evidence type="ECO:0000256" key="3">
    <source>
        <dbReference type="ARBA" id="ARBA00022801"/>
    </source>
</evidence>
<evidence type="ECO:0000259" key="6">
    <source>
        <dbReference type="SMART" id="SM00479"/>
    </source>
</evidence>
<gene>
    <name evidence="5 7" type="primary">rnt</name>
    <name evidence="7" type="ORF">MECH1_V1_1942</name>
</gene>
<feature type="binding site" evidence="5">
    <location>
        <position position="36"/>
    </location>
    <ligand>
        <name>Mg(2+)</name>
        <dbReference type="ChEBI" id="CHEBI:18420"/>
        <label>1</label>
        <note>catalytic</note>
    </ligand>
</feature>
<evidence type="ECO:0000313" key="8">
    <source>
        <dbReference type="Proteomes" id="UP001497493"/>
    </source>
</evidence>
<feature type="binding site" evidence="5">
    <location>
        <position position="199"/>
    </location>
    <ligand>
        <name>Mg(2+)</name>
        <dbReference type="ChEBI" id="CHEBI:18420"/>
        <label>2</label>
        <note>catalytic</note>
    </ligand>
</feature>
<dbReference type="NCBIfam" id="TIGR01298">
    <property type="entry name" value="RNaseT"/>
    <property type="match status" value="1"/>
</dbReference>
<keyword evidence="3 5" id="KW-0378">Hydrolase</keyword>
<keyword evidence="4 5" id="KW-0269">Exonuclease</keyword>
<feature type="binding site" evidence="5">
    <location>
        <position position="38"/>
    </location>
    <ligand>
        <name>Mg(2+)</name>
        <dbReference type="ChEBI" id="CHEBI:18420"/>
        <label>2</label>
        <note>catalytic</note>
    </ligand>
</feature>
<feature type="site" description="Important for substrate binding and specificity" evidence="5">
    <location>
        <position position="137"/>
    </location>
</feature>
<organism evidence="7 8">
    <name type="scientific">Candidatus Methylocalor cossyra</name>
    <dbReference type="NCBI Taxonomy" id="3108543"/>
    <lineage>
        <taxon>Bacteria</taxon>
        <taxon>Pseudomonadati</taxon>
        <taxon>Pseudomonadota</taxon>
        <taxon>Gammaproteobacteria</taxon>
        <taxon>Methylococcales</taxon>
        <taxon>Methylococcaceae</taxon>
        <taxon>Candidatus Methylocalor</taxon>
    </lineage>
</organism>
<evidence type="ECO:0000256" key="4">
    <source>
        <dbReference type="ARBA" id="ARBA00022839"/>
    </source>
</evidence>
<dbReference type="InterPro" id="IPR036397">
    <property type="entry name" value="RNaseH_sf"/>
</dbReference>